<dbReference type="InterPro" id="IPR008775">
    <property type="entry name" value="Phytyl_CoA_dOase-like"/>
</dbReference>
<evidence type="ECO:0000256" key="1">
    <source>
        <dbReference type="ARBA" id="ARBA00022723"/>
    </source>
</evidence>
<protein>
    <recommendedName>
        <fullName evidence="4">Fe2OG dioxygenase domain-containing protein</fullName>
    </recommendedName>
</protein>
<reference evidence="3" key="1">
    <citation type="submission" date="2018-05" db="EMBL/GenBank/DDBJ databases">
        <authorList>
            <person name="Lanie J.A."/>
            <person name="Ng W.-L."/>
            <person name="Kazmierczak K.M."/>
            <person name="Andrzejewski T.M."/>
            <person name="Davidsen T.M."/>
            <person name="Wayne K.J."/>
            <person name="Tettelin H."/>
            <person name="Glass J.I."/>
            <person name="Rusch D."/>
            <person name="Podicherti R."/>
            <person name="Tsui H.-C.T."/>
            <person name="Winkler M.E."/>
        </authorList>
    </citation>
    <scope>NUCLEOTIDE SEQUENCE</scope>
</reference>
<keyword evidence="2" id="KW-0408">Iron</keyword>
<dbReference type="PANTHER" id="PTHR20883">
    <property type="entry name" value="PHYTANOYL-COA DIOXYGENASE DOMAIN CONTAINING 1"/>
    <property type="match status" value="1"/>
</dbReference>
<keyword evidence="1" id="KW-0479">Metal-binding</keyword>
<proteinExistence type="predicted"/>
<dbReference type="Pfam" id="PF05721">
    <property type="entry name" value="PhyH"/>
    <property type="match status" value="1"/>
</dbReference>
<dbReference type="GO" id="GO:0046872">
    <property type="term" value="F:metal ion binding"/>
    <property type="evidence" value="ECO:0007669"/>
    <property type="project" value="UniProtKB-KW"/>
</dbReference>
<dbReference type="SUPFAM" id="SSF51197">
    <property type="entry name" value="Clavaminate synthase-like"/>
    <property type="match status" value="1"/>
</dbReference>
<dbReference type="EMBL" id="UINC01143801">
    <property type="protein sequence ID" value="SVD32938.1"/>
    <property type="molecule type" value="Genomic_DNA"/>
</dbReference>
<evidence type="ECO:0000313" key="3">
    <source>
        <dbReference type="EMBL" id="SVD32938.1"/>
    </source>
</evidence>
<name>A0A382UGV2_9ZZZZ</name>
<dbReference type="Gene3D" id="2.60.120.620">
    <property type="entry name" value="q2cbj1_9rhob like domain"/>
    <property type="match status" value="1"/>
</dbReference>
<organism evidence="3">
    <name type="scientific">marine metagenome</name>
    <dbReference type="NCBI Taxonomy" id="408172"/>
    <lineage>
        <taxon>unclassified sequences</taxon>
        <taxon>metagenomes</taxon>
        <taxon>ecological metagenomes</taxon>
    </lineage>
</organism>
<dbReference type="AlphaFoldDB" id="A0A382UGV2"/>
<evidence type="ECO:0000256" key="2">
    <source>
        <dbReference type="ARBA" id="ARBA00023004"/>
    </source>
</evidence>
<accession>A0A382UGV2</accession>
<dbReference type="PANTHER" id="PTHR20883:SF15">
    <property type="entry name" value="PHYTANOYL-COA DIOXYGENASE DOMAIN-CONTAINING PROTEIN 1"/>
    <property type="match status" value="1"/>
</dbReference>
<sequence>MSLSADQIDQYERRGYLIVDEVLTNREVEDFLDHQASPSPHADLGLRRHTADPRWAHISAHPNIAGTAAQLCGGKPCVVQTMYLPKPAGEAEKGIALHQDAHYLPNDPFTLMACWIAMSDTAADNGGLCVVPGSHLHGLHSVHQSTSDDHTSWEKEYQMRDRDGREWSQKFFSFEIDDLDLSEVERLSVQRGSAVFFSGSIIHGSYANTSSRDRLAFAVHYVREGTWLTRRDVQETVPVDEYSTPAPSS</sequence>
<evidence type="ECO:0008006" key="4">
    <source>
        <dbReference type="Google" id="ProtNLM"/>
    </source>
</evidence>
<gene>
    <name evidence="3" type="ORF">METZ01_LOCUS385792</name>
</gene>